<gene>
    <name evidence="2" type="ORF">PGTG_00186</name>
</gene>
<reference key="1">
    <citation type="submission" date="2007-01" db="EMBL/GenBank/DDBJ databases">
        <title>The Genome Sequence of Puccinia graminis f. sp. tritici Strain CRL 75-36-700-3.</title>
        <authorList>
            <consortium name="The Broad Institute Genome Sequencing Platform"/>
            <person name="Birren B."/>
            <person name="Lander E."/>
            <person name="Galagan J."/>
            <person name="Nusbaum C."/>
            <person name="Devon K."/>
            <person name="Cuomo C."/>
            <person name="Jaffe D."/>
            <person name="Butler J."/>
            <person name="Alvarez P."/>
            <person name="Gnerre S."/>
            <person name="Grabherr M."/>
            <person name="Mauceli E."/>
            <person name="Brockman W."/>
            <person name="Young S."/>
            <person name="LaButti K."/>
            <person name="Sykes S."/>
            <person name="DeCaprio D."/>
            <person name="Crawford M."/>
            <person name="Koehrsen M."/>
            <person name="Engels R."/>
            <person name="Montgomery P."/>
            <person name="Pearson M."/>
            <person name="Howarth C."/>
            <person name="Larson L."/>
            <person name="White J."/>
            <person name="Zeng Q."/>
            <person name="Kodira C."/>
            <person name="Yandava C."/>
            <person name="Alvarado L."/>
            <person name="O'Leary S."/>
            <person name="Szabo L."/>
            <person name="Dean R."/>
            <person name="Schein J."/>
        </authorList>
    </citation>
    <scope>NUCLEOTIDE SEQUENCE</scope>
    <source>
        <strain>CRL 75-36-700-3</strain>
    </source>
</reference>
<reference evidence="3" key="2">
    <citation type="journal article" date="2011" name="Proc. Natl. Acad. Sci. U.S.A.">
        <title>Obligate biotrophy features unraveled by the genomic analysis of rust fungi.</title>
        <authorList>
            <person name="Duplessis S."/>
            <person name="Cuomo C.A."/>
            <person name="Lin Y.-C."/>
            <person name="Aerts A."/>
            <person name="Tisserant E."/>
            <person name="Veneault-Fourrey C."/>
            <person name="Joly D.L."/>
            <person name="Hacquard S."/>
            <person name="Amselem J."/>
            <person name="Cantarel B.L."/>
            <person name="Chiu R."/>
            <person name="Coutinho P.M."/>
            <person name="Feau N."/>
            <person name="Field M."/>
            <person name="Frey P."/>
            <person name="Gelhaye E."/>
            <person name="Goldberg J."/>
            <person name="Grabherr M.G."/>
            <person name="Kodira C.D."/>
            <person name="Kohler A."/>
            <person name="Kuees U."/>
            <person name="Lindquist E.A."/>
            <person name="Lucas S.M."/>
            <person name="Mago R."/>
            <person name="Mauceli E."/>
            <person name="Morin E."/>
            <person name="Murat C."/>
            <person name="Pangilinan J.L."/>
            <person name="Park R."/>
            <person name="Pearson M."/>
            <person name="Quesneville H."/>
            <person name="Rouhier N."/>
            <person name="Sakthikumar S."/>
            <person name="Salamov A.A."/>
            <person name="Schmutz J."/>
            <person name="Selles B."/>
            <person name="Shapiro H."/>
            <person name="Tanguay P."/>
            <person name="Tuskan G.A."/>
            <person name="Henrissat B."/>
            <person name="Van de Peer Y."/>
            <person name="Rouze P."/>
            <person name="Ellis J.G."/>
            <person name="Dodds P.N."/>
            <person name="Schein J.E."/>
            <person name="Zhong S."/>
            <person name="Hamelin R.C."/>
            <person name="Grigoriev I.V."/>
            <person name="Szabo L.J."/>
            <person name="Martin F."/>
        </authorList>
    </citation>
    <scope>NUCLEOTIDE SEQUENCE [LARGE SCALE GENOMIC DNA]</scope>
    <source>
        <strain evidence="3">CRL 75-36-700-3 / race SCCL</strain>
    </source>
</reference>
<dbReference type="HOGENOM" id="CLU_033090_3_0_1"/>
<evidence type="ECO:0000313" key="2">
    <source>
        <dbReference type="EMBL" id="EFP74230.2"/>
    </source>
</evidence>
<proteinExistence type="predicted"/>
<dbReference type="PANTHER" id="PTHR33069:SF3">
    <property type="entry name" value="DYNEIN HEAVY CHAIN TAIL DOMAIN-CONTAINING PROTEIN"/>
    <property type="match status" value="1"/>
</dbReference>
<accession>E3JQF1</accession>
<feature type="region of interest" description="Disordered" evidence="1">
    <location>
        <begin position="1"/>
        <end position="23"/>
    </location>
</feature>
<dbReference type="Proteomes" id="UP000008783">
    <property type="component" value="Unassembled WGS sequence"/>
</dbReference>
<evidence type="ECO:0000256" key="1">
    <source>
        <dbReference type="SAM" id="MobiDB-lite"/>
    </source>
</evidence>
<dbReference type="RefSeq" id="XP_003307236.2">
    <property type="nucleotide sequence ID" value="XM_003307188.2"/>
</dbReference>
<keyword evidence="3" id="KW-1185">Reference proteome</keyword>
<dbReference type="VEuPathDB" id="FungiDB:PGTG_00186"/>
<name>E3JQF1_PUCGT</name>
<dbReference type="KEGG" id="pgr:PGTG_00186"/>
<dbReference type="OrthoDB" id="10279573at2759"/>
<dbReference type="AlphaFoldDB" id="E3JQF1"/>
<dbReference type="InParanoid" id="E3JQF1"/>
<sequence>MDTMSNRDNEGVDTPDGDLPPAVKQQGDLVIDKFNSLFGRCDPLNEEHRRNGPMPIENNAFINQLKSGPLSIEDNAFLNRLKSTSDRLDSNLLPLLGDQLIAISLSLKPSELQKEPCSTLKRILEMQEELEQTLCQIRSALDLLPEQEVVPNQTNDQHHQEFKNYRVNGLDQCIRDEVLMEISGFFSSSIMLVRQLGFSTEPRINQMVPAGMDVVHTRYRSEASLRSAKIWLRGSEWETVLVGWRLAMDVMDSVLENSIRHISLIPPNHDLNDRPPFEPLGEQNLEVAESLIPIVKLSRIFLARLSKLEMKHKTLPHYTEMCTHQLQSLHDLPLSVIAKLSCLQSMSIRNDMFDEASTIRFNDMVRRLLALFQSSLLDVVLCVVPLLPDLNGFPHQTYLKTWFVTWNTQFIIATQNLTRLTFSFLNNPL</sequence>
<dbReference type="GeneID" id="10546428"/>
<dbReference type="PANTHER" id="PTHR33069">
    <property type="entry name" value="CHROMOSOME 7, WHOLE GENOME SHOTGUN SEQUENCE-RELATED"/>
    <property type="match status" value="1"/>
</dbReference>
<evidence type="ECO:0000313" key="3">
    <source>
        <dbReference type="Proteomes" id="UP000008783"/>
    </source>
</evidence>
<dbReference type="EMBL" id="DS178262">
    <property type="protein sequence ID" value="EFP74230.2"/>
    <property type="molecule type" value="Genomic_DNA"/>
</dbReference>
<dbReference type="STRING" id="418459.E3JQF1"/>
<feature type="compositionally biased region" description="Basic and acidic residues" evidence="1">
    <location>
        <begin position="1"/>
        <end position="10"/>
    </location>
</feature>
<organism evidence="2 3">
    <name type="scientific">Puccinia graminis f. sp. tritici (strain CRL 75-36-700-3 / race SCCL)</name>
    <name type="common">Black stem rust fungus</name>
    <dbReference type="NCBI Taxonomy" id="418459"/>
    <lineage>
        <taxon>Eukaryota</taxon>
        <taxon>Fungi</taxon>
        <taxon>Dikarya</taxon>
        <taxon>Basidiomycota</taxon>
        <taxon>Pucciniomycotina</taxon>
        <taxon>Pucciniomycetes</taxon>
        <taxon>Pucciniales</taxon>
        <taxon>Pucciniaceae</taxon>
        <taxon>Puccinia</taxon>
    </lineage>
</organism>
<protein>
    <submittedName>
        <fullName evidence="2">Uncharacterized protein</fullName>
    </submittedName>
</protein>